<feature type="transmembrane region" description="Helical" evidence="7">
    <location>
        <begin position="195"/>
        <end position="212"/>
    </location>
</feature>
<dbReference type="PANTHER" id="PTHR10361:SF55">
    <property type="entry name" value="SODIUM-DEPENDENT ORGANIC ANION TRANSPORTER"/>
    <property type="match status" value="1"/>
</dbReference>
<evidence type="ECO:0000256" key="5">
    <source>
        <dbReference type="ARBA" id="ARBA00022989"/>
    </source>
</evidence>
<reference evidence="8" key="3">
    <citation type="submission" date="2025-09" db="UniProtKB">
        <authorList>
            <consortium name="Ensembl"/>
        </authorList>
    </citation>
    <scope>IDENTIFICATION</scope>
</reference>
<keyword evidence="3 7" id="KW-0812">Transmembrane</keyword>
<feature type="transmembrane region" description="Helical" evidence="7">
    <location>
        <begin position="218"/>
        <end position="238"/>
    </location>
</feature>
<reference evidence="9" key="1">
    <citation type="submission" date="2018-06" db="EMBL/GenBank/DDBJ databases">
        <title>Genome assembly of Danube salmon.</title>
        <authorList>
            <person name="Macqueen D.J."/>
            <person name="Gundappa M.K."/>
        </authorList>
    </citation>
    <scope>NUCLEOTIDE SEQUENCE [LARGE SCALE GENOMIC DNA]</scope>
</reference>
<dbReference type="PANTHER" id="PTHR10361">
    <property type="entry name" value="SODIUM-BILE ACID COTRANSPORTER"/>
    <property type="match status" value="1"/>
</dbReference>
<proteinExistence type="inferred from homology"/>
<keyword evidence="5 7" id="KW-1133">Transmembrane helix</keyword>
<evidence type="ECO:0000256" key="1">
    <source>
        <dbReference type="ARBA" id="ARBA00004141"/>
    </source>
</evidence>
<dbReference type="GO" id="GO:0008508">
    <property type="term" value="F:bile acid:sodium symporter activity"/>
    <property type="evidence" value="ECO:0007669"/>
    <property type="project" value="TreeGrafter"/>
</dbReference>
<dbReference type="Pfam" id="PF01758">
    <property type="entry name" value="SBF"/>
    <property type="match status" value="1"/>
</dbReference>
<dbReference type="STRING" id="62062.ENSHHUP00000078438"/>
<reference evidence="8" key="2">
    <citation type="submission" date="2025-08" db="UniProtKB">
        <authorList>
            <consortium name="Ensembl"/>
        </authorList>
    </citation>
    <scope>IDENTIFICATION</scope>
</reference>
<dbReference type="GeneTree" id="ENSGT00950000182808"/>
<comment type="subcellular location">
    <subcellularLocation>
        <location evidence="1">Membrane</location>
        <topology evidence="1">Multi-pass membrane protein</topology>
    </subcellularLocation>
</comment>
<protein>
    <recommendedName>
        <fullName evidence="10">Solute carrier family 10 member 6</fullName>
    </recommendedName>
</protein>
<feature type="transmembrane region" description="Helical" evidence="7">
    <location>
        <begin position="98"/>
        <end position="119"/>
    </location>
</feature>
<dbReference type="AlphaFoldDB" id="A0A4W5QXF7"/>
<comment type="similarity">
    <text evidence="2">Belongs to the bile acid:sodium symporter (BASS) (TC 2.A.28) family.</text>
</comment>
<evidence type="ECO:0008006" key="10">
    <source>
        <dbReference type="Google" id="ProtNLM"/>
    </source>
</evidence>
<keyword evidence="4" id="KW-0769">Symport</keyword>
<evidence type="ECO:0000313" key="8">
    <source>
        <dbReference type="Ensembl" id="ENSHHUP00000078438.1"/>
    </source>
</evidence>
<dbReference type="InterPro" id="IPR004710">
    <property type="entry name" value="Bilac:Na_transpt"/>
</dbReference>
<keyword evidence="6 7" id="KW-0472">Membrane</keyword>
<name>A0A4W5QXF7_9TELE</name>
<sequence length="275" mass="29981">TSTFLPIKPLDHVINGNHSLVIPLGYFVLYRALGVVLTAMLALVDLPLGCTVEVGNIWLHLCRPWGILVGLLCQFGFMHLTAYLLILGCSVQPVQSVALIIMGCCPGGVISNIVTYWMNGDMDLRLVGITMTTISTVLGMGMMPLCLYVYTHSCVEAGNIRKPYFSIDITLITLVVPAALGVFVNYKWHKAARKIFGVGTVVGVLLLMVVGIEGAVLYQAIFPLIGYSAEFIITVIAIGPIHDHLILVLIQFPCQCIIVLAIYKIYTIIQKFGVT</sequence>
<feature type="transmembrane region" description="Helical" evidence="7">
    <location>
        <begin position="20"/>
        <end position="44"/>
    </location>
</feature>
<dbReference type="Proteomes" id="UP000314982">
    <property type="component" value="Unassembled WGS sequence"/>
</dbReference>
<feature type="transmembrane region" description="Helical" evidence="7">
    <location>
        <begin position="163"/>
        <end position="183"/>
    </location>
</feature>
<dbReference type="Gene3D" id="1.20.1530.20">
    <property type="match status" value="1"/>
</dbReference>
<evidence type="ECO:0000256" key="4">
    <source>
        <dbReference type="ARBA" id="ARBA00022847"/>
    </source>
</evidence>
<accession>A0A4W5QXF7</accession>
<evidence type="ECO:0000256" key="6">
    <source>
        <dbReference type="ARBA" id="ARBA00023136"/>
    </source>
</evidence>
<feature type="transmembrane region" description="Helical" evidence="7">
    <location>
        <begin position="126"/>
        <end position="151"/>
    </location>
</feature>
<dbReference type="InterPro" id="IPR038770">
    <property type="entry name" value="Na+/solute_symporter_sf"/>
</dbReference>
<organism evidence="8 9">
    <name type="scientific">Hucho hucho</name>
    <name type="common">huchen</name>
    <dbReference type="NCBI Taxonomy" id="62062"/>
    <lineage>
        <taxon>Eukaryota</taxon>
        <taxon>Metazoa</taxon>
        <taxon>Chordata</taxon>
        <taxon>Craniata</taxon>
        <taxon>Vertebrata</taxon>
        <taxon>Euteleostomi</taxon>
        <taxon>Actinopterygii</taxon>
        <taxon>Neopterygii</taxon>
        <taxon>Teleostei</taxon>
        <taxon>Protacanthopterygii</taxon>
        <taxon>Salmoniformes</taxon>
        <taxon>Salmonidae</taxon>
        <taxon>Salmoninae</taxon>
        <taxon>Hucho</taxon>
    </lineage>
</organism>
<keyword evidence="4" id="KW-0813">Transport</keyword>
<feature type="transmembrane region" description="Helical" evidence="7">
    <location>
        <begin position="245"/>
        <end position="266"/>
    </location>
</feature>
<evidence type="ECO:0000313" key="9">
    <source>
        <dbReference type="Proteomes" id="UP000314982"/>
    </source>
</evidence>
<feature type="transmembrane region" description="Helical" evidence="7">
    <location>
        <begin position="65"/>
        <end position="86"/>
    </location>
</feature>
<dbReference type="Ensembl" id="ENSHHUT00000080970.1">
    <property type="protein sequence ID" value="ENSHHUP00000078438.1"/>
    <property type="gene ID" value="ENSHHUG00000045769.1"/>
</dbReference>
<evidence type="ECO:0000256" key="3">
    <source>
        <dbReference type="ARBA" id="ARBA00022692"/>
    </source>
</evidence>
<evidence type="ECO:0000256" key="7">
    <source>
        <dbReference type="SAM" id="Phobius"/>
    </source>
</evidence>
<dbReference type="InterPro" id="IPR002657">
    <property type="entry name" value="BilAc:Na_symport/Acr3"/>
</dbReference>
<dbReference type="GO" id="GO:0016020">
    <property type="term" value="C:membrane"/>
    <property type="evidence" value="ECO:0007669"/>
    <property type="project" value="UniProtKB-SubCell"/>
</dbReference>
<keyword evidence="9" id="KW-1185">Reference proteome</keyword>
<evidence type="ECO:0000256" key="2">
    <source>
        <dbReference type="ARBA" id="ARBA00006528"/>
    </source>
</evidence>